<dbReference type="SUPFAM" id="SSF88659">
    <property type="entry name" value="Sigma3 and sigma4 domains of RNA polymerase sigma factors"/>
    <property type="match status" value="1"/>
</dbReference>
<dbReference type="Gene3D" id="1.10.10.10">
    <property type="entry name" value="Winged helix-like DNA-binding domain superfamily/Winged helix DNA-binding domain"/>
    <property type="match status" value="1"/>
</dbReference>
<evidence type="ECO:0000259" key="8">
    <source>
        <dbReference type="Pfam" id="PF08281"/>
    </source>
</evidence>
<feature type="compositionally biased region" description="Basic residues" evidence="6">
    <location>
        <begin position="278"/>
        <end position="307"/>
    </location>
</feature>
<dbReference type="NCBIfam" id="NF006089">
    <property type="entry name" value="PRK08241.1"/>
    <property type="match status" value="1"/>
</dbReference>
<evidence type="ECO:0000313" key="11">
    <source>
        <dbReference type="Proteomes" id="UP000288246"/>
    </source>
</evidence>
<comment type="caution">
    <text evidence="10">The sequence shown here is derived from an EMBL/GenBank/DDBJ whole genome shotgun (WGS) entry which is preliminary data.</text>
</comment>
<dbReference type="Pfam" id="PF12680">
    <property type="entry name" value="SnoaL_2"/>
    <property type="match status" value="1"/>
</dbReference>
<reference evidence="10 11" key="1">
    <citation type="submission" date="2018-11" db="EMBL/GenBank/DDBJ databases">
        <title>Draft genome sequence of Cellulomonas takizawaensis strain TKZ-21.</title>
        <authorList>
            <person name="Yamamura H."/>
            <person name="Hayashi T."/>
            <person name="Hamada M."/>
            <person name="Serisawa Y."/>
            <person name="Matsuyama K."/>
            <person name="Nakagawa Y."/>
            <person name="Otoguro M."/>
            <person name="Yanagida F."/>
            <person name="Hayakawa M."/>
        </authorList>
    </citation>
    <scope>NUCLEOTIDE SEQUENCE [LARGE SCALE GENOMIC DNA]</scope>
    <source>
        <strain evidence="10 11">TKZ-21</strain>
    </source>
</reference>
<evidence type="ECO:0000256" key="6">
    <source>
        <dbReference type="SAM" id="MobiDB-lite"/>
    </source>
</evidence>
<dbReference type="InterPro" id="IPR013324">
    <property type="entry name" value="RNA_pol_sigma_r3/r4-like"/>
</dbReference>
<comment type="subunit">
    <text evidence="2">Interacts transiently with the RNA polymerase catalytic core formed by RpoA, RpoB, RpoC and RpoZ (2 alpha, 1 beta, 1 beta' and 1 omega subunit) to form the RNA polymerase holoenzyme that can initiate transcription.</text>
</comment>
<feature type="domain" description="SnoaL-like" evidence="9">
    <location>
        <begin position="211"/>
        <end position="291"/>
    </location>
</feature>
<evidence type="ECO:0000313" key="10">
    <source>
        <dbReference type="EMBL" id="GCD21005.1"/>
    </source>
</evidence>
<evidence type="ECO:0000256" key="1">
    <source>
        <dbReference type="ARBA" id="ARBA00010641"/>
    </source>
</evidence>
<sequence>MEPVGTTLDAARAGDEDAFAALTGPHLRELHVHCYRMLGSLDDADDALQDVLLAAWRGLPAFAGRASVRTWLYTIATHRCLNVLRTGRRRPAEVALPFDAPPPDALDDLTTLQPYPDAWLPTAPVAHGPDARWDAAESIELAFVAALQALPPRQVAAVVLADVLGFDVAECAAMLDVTPTVVKGLRQRGRASLVAARASSRTGGDVDVAVARRFARALEAGDVDGVVALLTDDAWLAMPPLPHVYRGRESVAAFLRAAAGWRTGRTLTLTETAANGRARSRRHARGRRRRGATRGRVRRHDPRRPRRVRDTVPRRRCGRTVRRAVPPAVTLGWWAASGGRIPA</sequence>
<evidence type="ECO:0000256" key="2">
    <source>
        <dbReference type="ARBA" id="ARBA00011344"/>
    </source>
</evidence>
<keyword evidence="3" id="KW-0805">Transcription regulation</keyword>
<dbReference type="SUPFAM" id="SSF88946">
    <property type="entry name" value="Sigma2 domain of RNA polymerase sigma factors"/>
    <property type="match status" value="1"/>
</dbReference>
<proteinExistence type="inferred from homology"/>
<dbReference type="Pfam" id="PF04542">
    <property type="entry name" value="Sigma70_r2"/>
    <property type="match status" value="1"/>
</dbReference>
<dbReference type="Gene3D" id="1.10.1740.10">
    <property type="match status" value="1"/>
</dbReference>
<dbReference type="Pfam" id="PF08281">
    <property type="entry name" value="Sigma70_r4_2"/>
    <property type="match status" value="1"/>
</dbReference>
<dbReference type="Gene3D" id="3.10.450.50">
    <property type="match status" value="1"/>
</dbReference>
<feature type="domain" description="RNA polymerase sigma-70 region 2" evidence="7">
    <location>
        <begin position="26"/>
        <end position="89"/>
    </location>
</feature>
<dbReference type="InterPro" id="IPR039425">
    <property type="entry name" value="RNA_pol_sigma-70-like"/>
</dbReference>
<dbReference type="PANTHER" id="PTHR43133">
    <property type="entry name" value="RNA POLYMERASE ECF-TYPE SIGMA FACTO"/>
    <property type="match status" value="1"/>
</dbReference>
<dbReference type="GO" id="GO:0003677">
    <property type="term" value="F:DNA binding"/>
    <property type="evidence" value="ECO:0007669"/>
    <property type="project" value="InterPro"/>
</dbReference>
<accession>A0A401V274</accession>
<feature type="region of interest" description="Disordered" evidence="6">
    <location>
        <begin position="273"/>
        <end position="313"/>
    </location>
</feature>
<feature type="domain" description="RNA polymerase sigma factor 70 region 4 type 2" evidence="8">
    <location>
        <begin position="142"/>
        <end position="193"/>
    </location>
</feature>
<dbReference type="EMBL" id="BHYL01000223">
    <property type="protein sequence ID" value="GCD21005.1"/>
    <property type="molecule type" value="Genomic_DNA"/>
</dbReference>
<dbReference type="InterPro" id="IPR032710">
    <property type="entry name" value="NTF2-like_dom_sf"/>
</dbReference>
<dbReference type="AlphaFoldDB" id="A0A401V274"/>
<dbReference type="GO" id="GO:0016987">
    <property type="term" value="F:sigma factor activity"/>
    <property type="evidence" value="ECO:0007669"/>
    <property type="project" value="UniProtKB-KW"/>
</dbReference>
<dbReference type="InterPro" id="IPR014284">
    <property type="entry name" value="RNA_pol_sigma-70_dom"/>
</dbReference>
<evidence type="ECO:0000256" key="5">
    <source>
        <dbReference type="ARBA" id="ARBA00023163"/>
    </source>
</evidence>
<dbReference type="PANTHER" id="PTHR43133:SF65">
    <property type="entry name" value="ECF RNA POLYMERASE SIGMA FACTOR SIGG"/>
    <property type="match status" value="1"/>
</dbReference>
<dbReference type="Proteomes" id="UP000288246">
    <property type="component" value="Unassembled WGS sequence"/>
</dbReference>
<comment type="similarity">
    <text evidence="1">Belongs to the sigma-70 factor family. ECF subfamily.</text>
</comment>
<keyword evidence="4" id="KW-0731">Sigma factor</keyword>
<dbReference type="RefSeq" id="WP_200829754.1">
    <property type="nucleotide sequence ID" value="NZ_BHYL01000223.1"/>
</dbReference>
<name>A0A401V274_9CELL</name>
<keyword evidence="5" id="KW-0804">Transcription</keyword>
<dbReference type="InterPro" id="IPR036388">
    <property type="entry name" value="WH-like_DNA-bd_sf"/>
</dbReference>
<dbReference type="GO" id="GO:0006352">
    <property type="term" value="P:DNA-templated transcription initiation"/>
    <property type="evidence" value="ECO:0007669"/>
    <property type="project" value="InterPro"/>
</dbReference>
<protein>
    <submittedName>
        <fullName evidence="10">Uncharacterized protein</fullName>
    </submittedName>
</protein>
<dbReference type="InterPro" id="IPR013249">
    <property type="entry name" value="RNA_pol_sigma70_r4_t2"/>
</dbReference>
<dbReference type="InterPro" id="IPR037401">
    <property type="entry name" value="SnoaL-like"/>
</dbReference>
<dbReference type="InterPro" id="IPR013325">
    <property type="entry name" value="RNA_pol_sigma_r2"/>
</dbReference>
<dbReference type="InterPro" id="IPR007627">
    <property type="entry name" value="RNA_pol_sigma70_r2"/>
</dbReference>
<dbReference type="NCBIfam" id="TIGR02937">
    <property type="entry name" value="sigma70-ECF"/>
    <property type="match status" value="1"/>
</dbReference>
<evidence type="ECO:0000259" key="9">
    <source>
        <dbReference type="Pfam" id="PF12680"/>
    </source>
</evidence>
<keyword evidence="11" id="KW-1185">Reference proteome</keyword>
<organism evidence="10 11">
    <name type="scientific">Cellulomonas algicola</name>
    <dbReference type="NCBI Taxonomy" id="2071633"/>
    <lineage>
        <taxon>Bacteria</taxon>
        <taxon>Bacillati</taxon>
        <taxon>Actinomycetota</taxon>
        <taxon>Actinomycetes</taxon>
        <taxon>Micrococcales</taxon>
        <taxon>Cellulomonadaceae</taxon>
        <taxon>Cellulomonas</taxon>
    </lineage>
</organism>
<gene>
    <name evidence="10" type="ORF">CTKZ_25670</name>
</gene>
<evidence type="ECO:0000259" key="7">
    <source>
        <dbReference type="Pfam" id="PF04542"/>
    </source>
</evidence>
<evidence type="ECO:0000256" key="3">
    <source>
        <dbReference type="ARBA" id="ARBA00023015"/>
    </source>
</evidence>
<evidence type="ECO:0000256" key="4">
    <source>
        <dbReference type="ARBA" id="ARBA00023082"/>
    </source>
</evidence>
<dbReference type="SUPFAM" id="SSF54427">
    <property type="entry name" value="NTF2-like"/>
    <property type="match status" value="1"/>
</dbReference>